<proteinExistence type="predicted"/>
<gene>
    <name evidence="5" type="ORF">FEG63_21535</name>
</gene>
<evidence type="ECO:0000256" key="1">
    <source>
        <dbReference type="ARBA" id="ARBA00022741"/>
    </source>
</evidence>
<evidence type="ECO:0000313" key="6">
    <source>
        <dbReference type="Proteomes" id="UP000708347"/>
    </source>
</evidence>
<organism evidence="5 6">
    <name type="scientific">Mycolicibacterium sphagni</name>
    <dbReference type="NCBI Taxonomy" id="1786"/>
    <lineage>
        <taxon>Bacteria</taxon>
        <taxon>Bacillati</taxon>
        <taxon>Actinomycetota</taxon>
        <taxon>Actinomycetes</taxon>
        <taxon>Mycobacteriales</taxon>
        <taxon>Mycobacteriaceae</taxon>
        <taxon>Mycolicibacterium</taxon>
    </lineage>
</organism>
<dbReference type="PANTHER" id="PTHR22683">
    <property type="entry name" value="SPORULATION PROTEIN RELATED"/>
    <property type="match status" value="1"/>
</dbReference>
<dbReference type="RefSeq" id="WP_174399862.1">
    <property type="nucleotide sequence ID" value="NZ_VBSB01000014.1"/>
</dbReference>
<dbReference type="InterPro" id="IPR050206">
    <property type="entry name" value="FtsK/SpoIIIE/SftA"/>
</dbReference>
<evidence type="ECO:0000256" key="3">
    <source>
        <dbReference type="PROSITE-ProRule" id="PRU00289"/>
    </source>
</evidence>
<sequence>MVFKIPGFGRLTRHVRGDTAQSTIDERGGPIDPSPALRIPIGYTDDDTRTPIDIDLTEPGTHGLLVGTDGSGRTHLLRTIVTAATDIYTAAELIVVAVDLSRHDDFAGLTDHTSTLEPSRALTVITTDPSHDLTHLFLRAVRFEVGGRSQQLRDAARQLSREIPDFATYNAIRASGQALPALPALLVVVAEFQRGDTGESTIIAELDHALAIGRSLGIDFLFATSTLSGRAATALTSRLGYRIALRTNTIQESRTVIGAADASEIPDWQPGVGFLRVGDGPPVRFRTPTPEATQ</sequence>
<protein>
    <recommendedName>
        <fullName evidence="4">FtsK domain-containing protein</fullName>
    </recommendedName>
</protein>
<dbReference type="EMBL" id="VBSB01000014">
    <property type="protein sequence ID" value="NTY62131.1"/>
    <property type="molecule type" value="Genomic_DNA"/>
</dbReference>
<dbReference type="PANTHER" id="PTHR22683:SF1">
    <property type="entry name" value="TYPE VII SECRETION SYSTEM PROTEIN ESSC"/>
    <property type="match status" value="1"/>
</dbReference>
<evidence type="ECO:0000313" key="5">
    <source>
        <dbReference type="EMBL" id="NTY62131.1"/>
    </source>
</evidence>
<reference evidence="5 6" key="1">
    <citation type="submission" date="2019-05" db="EMBL/GenBank/DDBJ databases">
        <title>Mycolicibacterium sphagni ENV482 genome assembly.</title>
        <authorList>
            <person name="Chen W."/>
            <person name="Faulkner N.W."/>
            <person name="Hyman M.R."/>
        </authorList>
    </citation>
    <scope>NUCLEOTIDE SEQUENCE [LARGE SCALE GENOMIC DNA]</scope>
    <source>
        <strain evidence="5 6">ENV482</strain>
    </source>
</reference>
<dbReference type="InterPro" id="IPR002543">
    <property type="entry name" value="FtsK_dom"/>
</dbReference>
<dbReference type="Gene3D" id="3.40.50.300">
    <property type="entry name" value="P-loop containing nucleotide triphosphate hydrolases"/>
    <property type="match status" value="1"/>
</dbReference>
<dbReference type="SUPFAM" id="SSF52540">
    <property type="entry name" value="P-loop containing nucleoside triphosphate hydrolases"/>
    <property type="match status" value="1"/>
</dbReference>
<dbReference type="Proteomes" id="UP000708347">
    <property type="component" value="Unassembled WGS sequence"/>
</dbReference>
<feature type="binding site" evidence="3">
    <location>
        <begin position="67"/>
        <end position="74"/>
    </location>
    <ligand>
        <name>ATP</name>
        <dbReference type="ChEBI" id="CHEBI:30616"/>
    </ligand>
</feature>
<evidence type="ECO:0000256" key="2">
    <source>
        <dbReference type="ARBA" id="ARBA00022840"/>
    </source>
</evidence>
<keyword evidence="2 3" id="KW-0067">ATP-binding</keyword>
<evidence type="ECO:0000259" key="4">
    <source>
        <dbReference type="PROSITE" id="PS50901"/>
    </source>
</evidence>
<dbReference type="PROSITE" id="PS50901">
    <property type="entry name" value="FTSK"/>
    <property type="match status" value="1"/>
</dbReference>
<keyword evidence="6" id="KW-1185">Reference proteome</keyword>
<dbReference type="Pfam" id="PF01580">
    <property type="entry name" value="FtsK_SpoIIIE"/>
    <property type="match status" value="1"/>
</dbReference>
<feature type="domain" description="FtsK" evidence="4">
    <location>
        <begin position="49"/>
        <end position="254"/>
    </location>
</feature>
<name>A0ABX2K507_9MYCO</name>
<accession>A0ABX2K507</accession>
<comment type="caution">
    <text evidence="5">The sequence shown here is derived from an EMBL/GenBank/DDBJ whole genome shotgun (WGS) entry which is preliminary data.</text>
</comment>
<keyword evidence="1 3" id="KW-0547">Nucleotide-binding</keyword>
<dbReference type="InterPro" id="IPR027417">
    <property type="entry name" value="P-loop_NTPase"/>
</dbReference>